<dbReference type="SUPFAM" id="SSF110849">
    <property type="entry name" value="ParB/Sulfiredoxin"/>
    <property type="match status" value="1"/>
</dbReference>
<reference evidence="3 4" key="1">
    <citation type="submission" date="2019-01" db="EMBL/GenBank/DDBJ databases">
        <title>Genome sequencing of strain FW10M-9.</title>
        <authorList>
            <person name="Heo J."/>
            <person name="Kim S.-J."/>
            <person name="Kim J.-S."/>
            <person name="Hong S.-B."/>
            <person name="Kwon S.-W."/>
        </authorList>
    </citation>
    <scope>NUCLEOTIDE SEQUENCE [LARGE SCALE GENOMIC DNA]</scope>
    <source>
        <strain evidence="3 4">FW10M-9</strain>
    </source>
</reference>
<proteinExistence type="predicted"/>
<evidence type="ECO:0000256" key="1">
    <source>
        <dbReference type="SAM" id="MobiDB-lite"/>
    </source>
</evidence>
<dbReference type="Gene3D" id="3.90.1530.30">
    <property type="match status" value="1"/>
</dbReference>
<evidence type="ECO:0000313" key="3">
    <source>
        <dbReference type="EMBL" id="QAY68774.1"/>
    </source>
</evidence>
<dbReference type="PANTHER" id="PTHR33375">
    <property type="entry name" value="CHROMOSOME-PARTITIONING PROTEIN PARB-RELATED"/>
    <property type="match status" value="1"/>
</dbReference>
<dbReference type="OrthoDB" id="3176965at2"/>
<dbReference type="InterPro" id="IPR003115">
    <property type="entry name" value="ParB_N"/>
</dbReference>
<dbReference type="PANTHER" id="PTHR33375:SF1">
    <property type="entry name" value="CHROMOSOME-PARTITIONING PROTEIN PARB-RELATED"/>
    <property type="match status" value="1"/>
</dbReference>
<sequence>MNETASGYLDVDRAVDSIQVGARHRHDLGDIDALAESIRTLGLLQPITVTPDGVLVCGLRRLAAIKQLGMRTTRVWVRTGISTGVQHLLAEKDENTLHKPLSIVEAAAVYREIKTLLAEDAARRQAGTQFSTARQPGRITGPADGGGRLPPPSRDAAKSRTQAARLATGSAAYKRLEAVGRLERIRDDAQQRPQIRQHAAEALEKVEAGAPVLPLYELIKSEIATNVYGPARPTPDPDREVRAAGTATSDGGRPGLTKGTVRRFLLMVNSLDGWTDTFDADQIGRGLSAQEWATFERVLDALGKFAVVARAGRAAADAHRVQP</sequence>
<gene>
    <name evidence="3" type="ORF">ET471_00855</name>
</gene>
<dbReference type="KEGG" id="xya:ET471_00855"/>
<evidence type="ECO:0000313" key="4">
    <source>
        <dbReference type="Proteomes" id="UP000292118"/>
    </source>
</evidence>
<dbReference type="InterPro" id="IPR036086">
    <property type="entry name" value="ParB/Sulfiredoxin_sf"/>
</dbReference>
<evidence type="ECO:0000259" key="2">
    <source>
        <dbReference type="SMART" id="SM00470"/>
    </source>
</evidence>
<protein>
    <submittedName>
        <fullName evidence="3">Chromosome partitioning protein ParB</fullName>
    </submittedName>
</protein>
<dbReference type="Pfam" id="PF02195">
    <property type="entry name" value="ParB_N"/>
    <property type="match status" value="1"/>
</dbReference>
<keyword evidence="4" id="KW-1185">Reference proteome</keyword>
<organism evidence="3 4">
    <name type="scientific">Xylanimonas protaetiae</name>
    <dbReference type="NCBI Taxonomy" id="2509457"/>
    <lineage>
        <taxon>Bacteria</taxon>
        <taxon>Bacillati</taxon>
        <taxon>Actinomycetota</taxon>
        <taxon>Actinomycetes</taxon>
        <taxon>Micrococcales</taxon>
        <taxon>Promicromonosporaceae</taxon>
        <taxon>Xylanimonas</taxon>
    </lineage>
</organism>
<feature type="region of interest" description="Disordered" evidence="1">
    <location>
        <begin position="125"/>
        <end position="158"/>
    </location>
</feature>
<dbReference type="GO" id="GO:0007059">
    <property type="term" value="P:chromosome segregation"/>
    <property type="evidence" value="ECO:0007669"/>
    <property type="project" value="TreeGrafter"/>
</dbReference>
<dbReference type="SMART" id="SM00470">
    <property type="entry name" value="ParB"/>
    <property type="match status" value="1"/>
</dbReference>
<dbReference type="RefSeq" id="WP_129186176.1">
    <property type="nucleotide sequence ID" value="NZ_CP035493.1"/>
</dbReference>
<feature type="region of interest" description="Disordered" evidence="1">
    <location>
        <begin position="229"/>
        <end position="254"/>
    </location>
</feature>
<dbReference type="GO" id="GO:0005694">
    <property type="term" value="C:chromosome"/>
    <property type="evidence" value="ECO:0007669"/>
    <property type="project" value="TreeGrafter"/>
</dbReference>
<dbReference type="AlphaFoldDB" id="A0A4P6F041"/>
<dbReference type="Proteomes" id="UP000292118">
    <property type="component" value="Chromosome"/>
</dbReference>
<accession>A0A4P6F041</accession>
<name>A0A4P6F041_9MICO</name>
<dbReference type="EMBL" id="CP035493">
    <property type="protein sequence ID" value="QAY68774.1"/>
    <property type="molecule type" value="Genomic_DNA"/>
</dbReference>
<dbReference type="InterPro" id="IPR050336">
    <property type="entry name" value="Chromosome_partition/occlusion"/>
</dbReference>
<feature type="domain" description="ParB-like N-terminal" evidence="2">
    <location>
        <begin position="11"/>
        <end position="96"/>
    </location>
</feature>